<dbReference type="STRING" id="6290.A0A0N4WVW1"/>
<organism evidence="4">
    <name type="scientific">Haemonchus placei</name>
    <name type="common">Barber's pole worm</name>
    <dbReference type="NCBI Taxonomy" id="6290"/>
    <lineage>
        <taxon>Eukaryota</taxon>
        <taxon>Metazoa</taxon>
        <taxon>Ecdysozoa</taxon>
        <taxon>Nematoda</taxon>
        <taxon>Chromadorea</taxon>
        <taxon>Rhabditida</taxon>
        <taxon>Rhabditina</taxon>
        <taxon>Rhabditomorpha</taxon>
        <taxon>Strongyloidea</taxon>
        <taxon>Trichostrongylidae</taxon>
        <taxon>Haemonchus</taxon>
    </lineage>
</organism>
<evidence type="ECO:0000313" key="2">
    <source>
        <dbReference type="EMBL" id="VDO58031.1"/>
    </source>
</evidence>
<dbReference type="InterPro" id="IPR008928">
    <property type="entry name" value="6-hairpin_glycosidase_sf"/>
</dbReference>
<dbReference type="WBParaSite" id="HPLM_0001584901-mRNA-1">
    <property type="protein sequence ID" value="HPLM_0001584901-mRNA-1"/>
    <property type="gene ID" value="HPLM_0001584901"/>
</dbReference>
<dbReference type="SUPFAM" id="SSF52833">
    <property type="entry name" value="Thioredoxin-like"/>
    <property type="match status" value="1"/>
</dbReference>
<dbReference type="PANTHER" id="PTHR42899:SF1">
    <property type="entry name" value="SPERMATOGENESIS-ASSOCIATED PROTEIN 20"/>
    <property type="match status" value="1"/>
</dbReference>
<sequence>MEKESFENEEIARQLNSAFVSIKVDREERPDVDKLYMAFIQATTGSGGWPMTVFLTPELDPITGGTYFPPRDSSGSLGLPSVLRIVSENWNSESVRNAIGEQGQKITSALRKGALYASGESPPFDTVTNGAFQYKLSSFDEINGGFGLAPKFPKACDLEFLINHFCWTKQESEREVCRHMLEITLDGMNRGGIHDHIGKGFHRYSVDEEWHVPHFEKMLYDQTQLLGVYADYCRVFGSKFHSTVKDIAGYMEECLSHEEGGFFAAEDADSLPSLESAEKREGAFCVWEMSEIKELLKDLKIGDKQAVDILCHYYDIHEKGNVSPHKVRLTYSCL</sequence>
<dbReference type="InterPro" id="IPR024705">
    <property type="entry name" value="Ssp411"/>
</dbReference>
<gene>
    <name evidence="2" type="ORF">HPLM_LOCUS15841</name>
</gene>
<protein>
    <submittedName>
        <fullName evidence="4">Thioredox_DsbH domain-containing protein</fullName>
    </submittedName>
</protein>
<dbReference type="InterPro" id="IPR004879">
    <property type="entry name" value="Ssp411-like_TRX"/>
</dbReference>
<dbReference type="Proteomes" id="UP000268014">
    <property type="component" value="Unassembled WGS sequence"/>
</dbReference>
<dbReference type="Pfam" id="PF03190">
    <property type="entry name" value="Thioredox_DsbH"/>
    <property type="match status" value="1"/>
</dbReference>
<dbReference type="EMBL" id="UZAF01019151">
    <property type="protein sequence ID" value="VDO58031.1"/>
    <property type="molecule type" value="Genomic_DNA"/>
</dbReference>
<dbReference type="GO" id="GO:0005975">
    <property type="term" value="P:carbohydrate metabolic process"/>
    <property type="evidence" value="ECO:0007669"/>
    <property type="project" value="InterPro"/>
</dbReference>
<keyword evidence="3" id="KW-1185">Reference proteome</keyword>
<dbReference type="AlphaFoldDB" id="A0A0N4WVW1"/>
<name>A0A0N4WVW1_HAEPC</name>
<feature type="domain" description="Spermatogenesis-associated protein 20-like TRX" evidence="1">
    <location>
        <begin position="1"/>
        <end position="110"/>
    </location>
</feature>
<reference evidence="4" key="1">
    <citation type="submission" date="2017-02" db="UniProtKB">
        <authorList>
            <consortium name="WormBaseParasite"/>
        </authorList>
    </citation>
    <scope>IDENTIFICATION</scope>
</reference>
<dbReference type="InterPro" id="IPR036249">
    <property type="entry name" value="Thioredoxin-like_sf"/>
</dbReference>
<evidence type="ECO:0000313" key="4">
    <source>
        <dbReference type="WBParaSite" id="HPLM_0001584901-mRNA-1"/>
    </source>
</evidence>
<accession>A0A0N4WVW1</accession>
<dbReference type="OrthoDB" id="1923667at2759"/>
<proteinExistence type="predicted"/>
<evidence type="ECO:0000313" key="3">
    <source>
        <dbReference type="Proteomes" id="UP000268014"/>
    </source>
</evidence>
<dbReference type="SUPFAM" id="SSF48208">
    <property type="entry name" value="Six-hairpin glycosidases"/>
    <property type="match status" value="1"/>
</dbReference>
<reference evidence="2 3" key="2">
    <citation type="submission" date="2018-11" db="EMBL/GenBank/DDBJ databases">
        <authorList>
            <consortium name="Pathogen Informatics"/>
        </authorList>
    </citation>
    <scope>NUCLEOTIDE SEQUENCE [LARGE SCALE GENOMIC DNA]</scope>
    <source>
        <strain evidence="2 3">MHpl1</strain>
    </source>
</reference>
<dbReference type="Gene3D" id="3.40.30.10">
    <property type="entry name" value="Glutaredoxin"/>
    <property type="match status" value="1"/>
</dbReference>
<dbReference type="PANTHER" id="PTHR42899">
    <property type="entry name" value="SPERMATOGENESIS-ASSOCIATED PROTEIN 20"/>
    <property type="match status" value="1"/>
</dbReference>
<dbReference type="OMA" id="AFYVWEM"/>
<evidence type="ECO:0000259" key="1">
    <source>
        <dbReference type="Pfam" id="PF03190"/>
    </source>
</evidence>